<dbReference type="InterPro" id="IPR014718">
    <property type="entry name" value="GH-type_carb-bd"/>
</dbReference>
<dbReference type="AlphaFoldDB" id="A0A382A4B2"/>
<dbReference type="SUPFAM" id="SSF74650">
    <property type="entry name" value="Galactose mutarotase-like"/>
    <property type="match status" value="1"/>
</dbReference>
<dbReference type="EMBL" id="UINC01023860">
    <property type="protein sequence ID" value="SVA96368.1"/>
    <property type="molecule type" value="Genomic_DNA"/>
</dbReference>
<organism evidence="1">
    <name type="scientific">marine metagenome</name>
    <dbReference type="NCBI Taxonomy" id="408172"/>
    <lineage>
        <taxon>unclassified sequences</taxon>
        <taxon>metagenomes</taxon>
        <taxon>ecological metagenomes</taxon>
    </lineage>
</organism>
<protein>
    <recommendedName>
        <fullName evidence="2">Aldose 1-epimerase</fullName>
    </recommendedName>
</protein>
<dbReference type="GO" id="GO:0016853">
    <property type="term" value="F:isomerase activity"/>
    <property type="evidence" value="ECO:0007669"/>
    <property type="project" value="InterPro"/>
</dbReference>
<feature type="non-terminal residue" evidence="1">
    <location>
        <position position="1"/>
    </location>
</feature>
<dbReference type="InterPro" id="IPR008183">
    <property type="entry name" value="Aldose_1/G6P_1-epimerase"/>
</dbReference>
<dbReference type="GO" id="GO:0030246">
    <property type="term" value="F:carbohydrate binding"/>
    <property type="evidence" value="ECO:0007669"/>
    <property type="project" value="InterPro"/>
</dbReference>
<dbReference type="InterPro" id="IPR011013">
    <property type="entry name" value="Gal_mutarotase_sf_dom"/>
</dbReference>
<dbReference type="GO" id="GO:0005975">
    <property type="term" value="P:carbohydrate metabolic process"/>
    <property type="evidence" value="ECO:0007669"/>
    <property type="project" value="InterPro"/>
</dbReference>
<reference evidence="1" key="1">
    <citation type="submission" date="2018-05" db="EMBL/GenBank/DDBJ databases">
        <authorList>
            <person name="Lanie J.A."/>
            <person name="Ng W.-L."/>
            <person name="Kazmierczak K.M."/>
            <person name="Andrzejewski T.M."/>
            <person name="Davidsen T.M."/>
            <person name="Wayne K.J."/>
            <person name="Tettelin H."/>
            <person name="Glass J.I."/>
            <person name="Rusch D."/>
            <person name="Podicherti R."/>
            <person name="Tsui H.-C.T."/>
            <person name="Winkler M.E."/>
        </authorList>
    </citation>
    <scope>NUCLEOTIDE SEQUENCE</scope>
</reference>
<dbReference type="CDD" id="cd09021">
    <property type="entry name" value="Aldose_epim_Ec_YphB"/>
    <property type="match status" value="1"/>
</dbReference>
<evidence type="ECO:0000313" key="1">
    <source>
        <dbReference type="EMBL" id="SVA96368.1"/>
    </source>
</evidence>
<sequence>VIQQSPDLVELRVGTTILTVSPVAGGSITRYASENRGRTFEWMRPARPEAVTSRSAGATSSFPMVPFSNRIRDAAFRFRGRTIQLPQNFQPEPHAIHGHGWRAPWAVVHHSDAKLTLEYLHQADAWPWTYRAEQMFDLTQETLTVRFAVTNESSEVMPVGFGFHPYFIRTPRVRLRAAVNRMWRADANSMPADLVVPPPQLALNADGLNPDASVLDNNFVGFGGLAKVDWPEWNAGLEIAADPVFSCLVIYTPERQDFFCAEPATNCIDGFNLADQGRPDTGLIVLEAGDTAAGDVTFTPMVRT</sequence>
<proteinExistence type="predicted"/>
<name>A0A382A4B2_9ZZZZ</name>
<evidence type="ECO:0008006" key="2">
    <source>
        <dbReference type="Google" id="ProtNLM"/>
    </source>
</evidence>
<dbReference type="Gene3D" id="2.70.98.10">
    <property type="match status" value="1"/>
</dbReference>
<gene>
    <name evidence="1" type="ORF">METZ01_LOCUS149222</name>
</gene>
<accession>A0A382A4B2</accession>
<dbReference type="Pfam" id="PF01263">
    <property type="entry name" value="Aldose_epim"/>
    <property type="match status" value="1"/>
</dbReference>